<name>K9UN28_CHAP6</name>
<accession>K9UN28</accession>
<dbReference type="STRING" id="1173020.Cha6605_4686"/>
<dbReference type="RefSeq" id="WP_015161700.1">
    <property type="nucleotide sequence ID" value="NC_019697.1"/>
</dbReference>
<dbReference type="EMBL" id="CP003600">
    <property type="protein sequence ID" value="AFY95604.1"/>
    <property type="molecule type" value="Genomic_DNA"/>
</dbReference>
<keyword evidence="2" id="KW-1185">Reference proteome</keyword>
<evidence type="ECO:0000313" key="2">
    <source>
        <dbReference type="Proteomes" id="UP000010366"/>
    </source>
</evidence>
<evidence type="ECO:0000313" key="1">
    <source>
        <dbReference type="EMBL" id="AFY95604.1"/>
    </source>
</evidence>
<dbReference type="AlphaFoldDB" id="K9UN28"/>
<dbReference type="KEGG" id="cmp:Cha6605_4686"/>
<gene>
    <name evidence="1" type="ORF">Cha6605_4686</name>
</gene>
<sequence length="110" mass="12443">MRIAVWHNLPSGGGKRSLFYHVKGLVKRGHTVESWCPSTTDRSYLPLNELITEHIIPFNWKPREAKTFVGKAINNYADITSKIAAMDAHCQQCADEINASDFDLLFVNPQ</sequence>
<evidence type="ECO:0008006" key="3">
    <source>
        <dbReference type="Google" id="ProtNLM"/>
    </source>
</evidence>
<dbReference type="eggNOG" id="COG0438">
    <property type="taxonomic scope" value="Bacteria"/>
</dbReference>
<reference evidence="1 2" key="1">
    <citation type="submission" date="2012-05" db="EMBL/GenBank/DDBJ databases">
        <title>Finished chromosome of genome of Chamaesiphon sp. PCC 6605.</title>
        <authorList>
            <consortium name="US DOE Joint Genome Institute"/>
            <person name="Gugger M."/>
            <person name="Coursin T."/>
            <person name="Rippka R."/>
            <person name="Tandeau De Marsac N."/>
            <person name="Huntemann M."/>
            <person name="Wei C.-L."/>
            <person name="Han J."/>
            <person name="Detter J.C."/>
            <person name="Han C."/>
            <person name="Tapia R."/>
            <person name="Chen A."/>
            <person name="Kyrpides N."/>
            <person name="Mavromatis K."/>
            <person name="Markowitz V."/>
            <person name="Szeto E."/>
            <person name="Ivanova N."/>
            <person name="Pagani I."/>
            <person name="Pati A."/>
            <person name="Goodwin L."/>
            <person name="Nordberg H.P."/>
            <person name="Cantor M.N."/>
            <person name="Hua S.X."/>
            <person name="Woyke T."/>
            <person name="Kerfeld C.A."/>
        </authorList>
    </citation>
    <scope>NUCLEOTIDE SEQUENCE [LARGE SCALE GENOMIC DNA]</scope>
    <source>
        <strain evidence="2">ATCC 27169 / PCC 6605</strain>
    </source>
</reference>
<dbReference type="OrthoDB" id="516698at2"/>
<dbReference type="PATRIC" id="fig|1173020.3.peg.5356"/>
<dbReference type="HOGENOM" id="CLU_2166481_0_0_3"/>
<protein>
    <recommendedName>
        <fullName evidence="3">Glycosyltransferase subfamily 4-like N-terminal domain-containing protein</fullName>
    </recommendedName>
</protein>
<organism evidence="1 2">
    <name type="scientific">Chamaesiphon minutus (strain ATCC 27169 / PCC 6605)</name>
    <dbReference type="NCBI Taxonomy" id="1173020"/>
    <lineage>
        <taxon>Bacteria</taxon>
        <taxon>Bacillati</taxon>
        <taxon>Cyanobacteriota</taxon>
        <taxon>Cyanophyceae</taxon>
        <taxon>Gomontiellales</taxon>
        <taxon>Chamaesiphonaceae</taxon>
        <taxon>Chamaesiphon</taxon>
    </lineage>
</organism>
<dbReference type="Proteomes" id="UP000010366">
    <property type="component" value="Chromosome"/>
</dbReference>
<proteinExistence type="predicted"/>